<dbReference type="SUPFAM" id="SSF88713">
    <property type="entry name" value="Glycoside hydrolase/deacetylase"/>
    <property type="match status" value="1"/>
</dbReference>
<dbReference type="Proteomes" id="UP000317429">
    <property type="component" value="Chromosome"/>
</dbReference>
<evidence type="ECO:0000313" key="2">
    <source>
        <dbReference type="Proteomes" id="UP000317429"/>
    </source>
</evidence>
<dbReference type="GO" id="GO:0005975">
    <property type="term" value="P:carbohydrate metabolic process"/>
    <property type="evidence" value="ECO:0007669"/>
    <property type="project" value="InterPro"/>
</dbReference>
<sequence length="842" mass="88899">MPGNSPGDLPSHLSGPMAASVLAAWTAAWRPDWIADAGEIPRFLSDQTLPPVDEIAGCVLIVPSCCDSHDAAEWLDLAATTPDVRMVRGAGDQRSAVYAALDAPPPEGDFADDFAAIGFTWLQVGRLCERMSGHTLLDADEFSTAVVAAARAAVGGDADGCRQSLTAAFELLSQARTQVVSSEWHHVDVTLLAPSVLGEPLAEDVRRGMTKNVLLTGRLAERMAADHPRSAGLLREAAMDGRLSVTGGGLEDSTLADLGPEGMLRALKDGFASIEHHVGARPAAYASFAGGLAPRLPAALTGIGCPKILLSFFDGATLAWPDQARTKWTGIDGTELQALCAPPVDAGSPDAAWRLCDDMANAVAHDWAGTLLYAAWPGGRHQSFCDLRRAAAWTDALGKFVTLDEYFTERPNADHWTHFEGEQLGCRAPSSAPKPPDACTIRDIAETLHGGLAGVAGVADAAGLIGSLNLSQAEPSSAQRLTINAWSFPVASPQGETPGMGYRCGSPPTKQGDAPPRAEGRTLRNETIEALISDGHGGVGSIRVFGRRAPVAAQRLVLSAAGPLQEAECEVRIAAIETVACDPCSGSIRSTGDLIDRMGDRVATFRQTTTLPARAGVVRIELELDQSQASRLRLANRLAWTDSKASVSRGVQWARVPVAGREILTSEYVDIRSSPLDSGGIVLLTGGLGHHRCVGPTRLDSLIPKDCGRLELAIGVGPSYATHLMLSEGAPPKAWPVTGEGPGAPASWWLLLDAKNVVISDLAVRQPASSSVAGDTLPGGLTLRMIETEGRSASARLSCWRPFRQAWLTDFYGQHLLELEVVDGAVPLDVAPYGWLQVEAAW</sequence>
<proteinExistence type="predicted"/>
<dbReference type="EMBL" id="CP036291">
    <property type="protein sequence ID" value="QDU91194.1"/>
    <property type="molecule type" value="Genomic_DNA"/>
</dbReference>
<dbReference type="OrthoDB" id="222074at2"/>
<gene>
    <name evidence="1" type="ORF">Pla175_46140</name>
</gene>
<organism evidence="1 2">
    <name type="scientific">Pirellulimonas nuda</name>
    <dbReference type="NCBI Taxonomy" id="2528009"/>
    <lineage>
        <taxon>Bacteria</taxon>
        <taxon>Pseudomonadati</taxon>
        <taxon>Planctomycetota</taxon>
        <taxon>Planctomycetia</taxon>
        <taxon>Pirellulales</taxon>
        <taxon>Lacipirellulaceae</taxon>
        <taxon>Pirellulimonas</taxon>
    </lineage>
</organism>
<evidence type="ECO:0000313" key="1">
    <source>
        <dbReference type="EMBL" id="QDU91194.1"/>
    </source>
</evidence>
<protein>
    <recommendedName>
        <fullName evidence="3">Glycoside hydrolase family 38 N-terminal domain-containing protein</fullName>
    </recommendedName>
</protein>
<keyword evidence="2" id="KW-1185">Reference proteome</keyword>
<dbReference type="AlphaFoldDB" id="A0A518DI97"/>
<reference evidence="1 2" key="1">
    <citation type="submission" date="2019-02" db="EMBL/GenBank/DDBJ databases">
        <title>Deep-cultivation of Planctomycetes and their phenomic and genomic characterization uncovers novel biology.</title>
        <authorList>
            <person name="Wiegand S."/>
            <person name="Jogler M."/>
            <person name="Boedeker C."/>
            <person name="Pinto D."/>
            <person name="Vollmers J."/>
            <person name="Rivas-Marin E."/>
            <person name="Kohn T."/>
            <person name="Peeters S.H."/>
            <person name="Heuer A."/>
            <person name="Rast P."/>
            <person name="Oberbeckmann S."/>
            <person name="Bunk B."/>
            <person name="Jeske O."/>
            <person name="Meyerdierks A."/>
            <person name="Storesund J.E."/>
            <person name="Kallscheuer N."/>
            <person name="Luecker S."/>
            <person name="Lage O.M."/>
            <person name="Pohl T."/>
            <person name="Merkel B.J."/>
            <person name="Hornburger P."/>
            <person name="Mueller R.-W."/>
            <person name="Bruemmer F."/>
            <person name="Labrenz M."/>
            <person name="Spormann A.M."/>
            <person name="Op den Camp H."/>
            <person name="Overmann J."/>
            <person name="Amann R."/>
            <person name="Jetten M.S.M."/>
            <person name="Mascher T."/>
            <person name="Medema M.H."/>
            <person name="Devos D.P."/>
            <person name="Kaster A.-K."/>
            <person name="Ovreas L."/>
            <person name="Rohde M."/>
            <person name="Galperin M.Y."/>
            <person name="Jogler C."/>
        </authorList>
    </citation>
    <scope>NUCLEOTIDE SEQUENCE [LARGE SCALE GENOMIC DNA]</scope>
    <source>
        <strain evidence="1 2">Pla175</strain>
    </source>
</reference>
<accession>A0A518DI97</accession>
<dbReference type="InterPro" id="IPR011330">
    <property type="entry name" value="Glyco_hydro/deAcase_b/a-brl"/>
</dbReference>
<dbReference type="RefSeq" id="WP_145291083.1">
    <property type="nucleotide sequence ID" value="NZ_CP036291.1"/>
</dbReference>
<dbReference type="KEGG" id="pnd:Pla175_46140"/>
<name>A0A518DI97_9BACT</name>
<evidence type="ECO:0008006" key="3">
    <source>
        <dbReference type="Google" id="ProtNLM"/>
    </source>
</evidence>